<evidence type="ECO:0000256" key="1">
    <source>
        <dbReference type="SAM" id="Phobius"/>
    </source>
</evidence>
<name>A0A0A3J5C5_9BACL</name>
<keyword evidence="1" id="KW-1133">Transmembrane helix</keyword>
<proteinExistence type="predicted"/>
<reference evidence="2 3" key="1">
    <citation type="submission" date="2014-02" db="EMBL/GenBank/DDBJ databases">
        <title>Draft genome sequence of Lysinibacillus massiliensis CCUG 49529.</title>
        <authorList>
            <person name="Zhang F."/>
            <person name="Wang G."/>
            <person name="Zhang L."/>
        </authorList>
    </citation>
    <scope>NUCLEOTIDE SEQUENCE [LARGE SCALE GENOMIC DNA]</scope>
    <source>
        <strain evidence="2 3">CCUG 49529</strain>
    </source>
</reference>
<accession>A0A0A3J5C5</accession>
<keyword evidence="3" id="KW-1185">Reference proteome</keyword>
<gene>
    <name evidence="2" type="ORF">CD30_02050</name>
</gene>
<evidence type="ECO:0000313" key="2">
    <source>
        <dbReference type="EMBL" id="KGR92131.1"/>
    </source>
</evidence>
<keyword evidence="1" id="KW-0812">Transmembrane</keyword>
<dbReference type="eggNOG" id="ENOG50348VM">
    <property type="taxonomic scope" value="Bacteria"/>
</dbReference>
<comment type="caution">
    <text evidence="2">The sequence shown here is derived from an EMBL/GenBank/DDBJ whole genome shotgun (WGS) entry which is preliminary data.</text>
</comment>
<dbReference type="Proteomes" id="UP000030595">
    <property type="component" value="Unassembled WGS sequence"/>
</dbReference>
<dbReference type="EMBL" id="JPVQ01000002">
    <property type="protein sequence ID" value="KGR92131.1"/>
    <property type="molecule type" value="Genomic_DNA"/>
</dbReference>
<feature type="transmembrane region" description="Helical" evidence="1">
    <location>
        <begin position="191"/>
        <end position="208"/>
    </location>
</feature>
<evidence type="ECO:0000313" key="3">
    <source>
        <dbReference type="Proteomes" id="UP000030595"/>
    </source>
</evidence>
<feature type="transmembrane region" description="Helical" evidence="1">
    <location>
        <begin position="228"/>
        <end position="248"/>
    </location>
</feature>
<feature type="transmembrane region" description="Helical" evidence="1">
    <location>
        <begin position="158"/>
        <end position="184"/>
    </location>
</feature>
<keyword evidence="1" id="KW-0472">Membrane</keyword>
<evidence type="ECO:0008006" key="4">
    <source>
        <dbReference type="Google" id="ProtNLM"/>
    </source>
</evidence>
<feature type="transmembrane region" description="Helical" evidence="1">
    <location>
        <begin position="105"/>
        <end position="138"/>
    </location>
</feature>
<feature type="transmembrane region" description="Helical" evidence="1">
    <location>
        <begin position="62"/>
        <end position="85"/>
    </location>
</feature>
<protein>
    <recommendedName>
        <fullName evidence="4">Permease</fullName>
    </recommendedName>
</protein>
<dbReference type="AlphaFoldDB" id="A0A0A3J5C5"/>
<feature type="transmembrane region" description="Helical" evidence="1">
    <location>
        <begin position="20"/>
        <end position="42"/>
    </location>
</feature>
<sequence>MTLHLLSIIRYNFKLIYKKIFLTMGCTVAILFFHTLFQVGYSDDFSALEVYMLSIGGVNIEQLHLLQMFIVLLPYLGITLVVDVYITQVMARHAINTIIRIEKKIIFMLSHVISLFSIIVIMLLIYHGMLLIISFFLYDGSQMNATLFPWLTKNHENAFFVLFVYSFFGQLLGTFCISCVQLAISTKLNRLSSGFIIIAIIYFIQFIYPFVLAQHTFVSNILIDNSAYLRFLLTQMLIMGGCIVYLYFNIRKNIIFFSERS</sequence>
<organism evidence="2 3">
    <name type="scientific">Ureibacillus massiliensis 4400831 = CIP 108448 = CCUG 49529</name>
    <dbReference type="NCBI Taxonomy" id="1211035"/>
    <lineage>
        <taxon>Bacteria</taxon>
        <taxon>Bacillati</taxon>
        <taxon>Bacillota</taxon>
        <taxon>Bacilli</taxon>
        <taxon>Bacillales</taxon>
        <taxon>Caryophanaceae</taxon>
        <taxon>Ureibacillus</taxon>
    </lineage>
</organism>